<dbReference type="NCBIfam" id="TIGR00322">
    <property type="entry name" value="diphth2_R"/>
    <property type="match status" value="3"/>
</dbReference>
<dbReference type="GO" id="GO:0051536">
    <property type="term" value="F:iron-sulfur cluster binding"/>
    <property type="evidence" value="ECO:0007669"/>
    <property type="project" value="UniProtKB-KW"/>
</dbReference>
<comment type="catalytic activity">
    <reaction evidence="14">
        <text>L-histidyl-[translation elongation factor 2] + S-adenosyl-L-methionine = 2-[(3S)-amino-3-carboxypropyl]-L-histidyl-[translation elongation factor 2] + S-methyl-5'-thioadenosine + H(+)</text>
        <dbReference type="Rhea" id="RHEA:36783"/>
        <dbReference type="Rhea" id="RHEA-COMP:9748"/>
        <dbReference type="Rhea" id="RHEA-COMP:9749"/>
        <dbReference type="ChEBI" id="CHEBI:15378"/>
        <dbReference type="ChEBI" id="CHEBI:17509"/>
        <dbReference type="ChEBI" id="CHEBI:29979"/>
        <dbReference type="ChEBI" id="CHEBI:59789"/>
        <dbReference type="ChEBI" id="CHEBI:73995"/>
        <dbReference type="EC" id="2.5.1.108"/>
    </reaction>
</comment>
<dbReference type="GO" id="GO:0046872">
    <property type="term" value="F:metal ion binding"/>
    <property type="evidence" value="ECO:0007669"/>
    <property type="project" value="UniProtKB-KW"/>
</dbReference>
<evidence type="ECO:0000313" key="17">
    <source>
        <dbReference type="Proteomes" id="UP001530400"/>
    </source>
</evidence>
<organism evidence="16 17">
    <name type="scientific">Cyclotella atomus</name>
    <dbReference type="NCBI Taxonomy" id="382360"/>
    <lineage>
        <taxon>Eukaryota</taxon>
        <taxon>Sar</taxon>
        <taxon>Stramenopiles</taxon>
        <taxon>Ochrophyta</taxon>
        <taxon>Bacillariophyta</taxon>
        <taxon>Coscinodiscophyceae</taxon>
        <taxon>Thalassiosirophycidae</taxon>
        <taxon>Stephanodiscales</taxon>
        <taxon>Stephanodiscaceae</taxon>
        <taxon>Cyclotella</taxon>
    </lineage>
</organism>
<dbReference type="EC" id="2.5.1.108" evidence="4"/>
<evidence type="ECO:0000256" key="2">
    <source>
        <dbReference type="ARBA" id="ARBA00005156"/>
    </source>
</evidence>
<dbReference type="SFLD" id="SFLDS00032">
    <property type="entry name" value="Radical_SAM_3-amino-3-carboxyp"/>
    <property type="match status" value="1"/>
</dbReference>
<dbReference type="PANTHER" id="PTHR10762:SF1">
    <property type="entry name" value="2-(3-AMINO-3-CARBOXYPROPYL)HISTIDINE SYNTHASE SUBUNIT 1"/>
    <property type="match status" value="1"/>
</dbReference>
<feature type="region of interest" description="Disordered" evidence="15">
    <location>
        <begin position="1"/>
        <end position="54"/>
    </location>
</feature>
<dbReference type="GO" id="GO:0090560">
    <property type="term" value="F:2-(3-amino-3-carboxypropyl)histidine synthase activity"/>
    <property type="evidence" value="ECO:0007669"/>
    <property type="project" value="UniProtKB-EC"/>
</dbReference>
<dbReference type="Proteomes" id="UP001530400">
    <property type="component" value="Unassembled WGS sequence"/>
</dbReference>
<evidence type="ECO:0000256" key="14">
    <source>
        <dbReference type="ARBA" id="ARBA00048403"/>
    </source>
</evidence>
<evidence type="ECO:0000256" key="15">
    <source>
        <dbReference type="SAM" id="MobiDB-lite"/>
    </source>
</evidence>
<evidence type="ECO:0000256" key="6">
    <source>
        <dbReference type="ARBA" id="ARBA00022679"/>
    </source>
</evidence>
<name>A0ABD3NEF1_9STRA</name>
<proteinExistence type="inferred from homology"/>
<evidence type="ECO:0000256" key="9">
    <source>
        <dbReference type="ARBA" id="ARBA00023004"/>
    </source>
</evidence>
<dbReference type="EMBL" id="JALLPJ020001200">
    <property type="protein sequence ID" value="KAL3774305.1"/>
    <property type="molecule type" value="Genomic_DNA"/>
</dbReference>
<feature type="compositionally biased region" description="Basic residues" evidence="15">
    <location>
        <begin position="21"/>
        <end position="30"/>
    </location>
</feature>
<dbReference type="PANTHER" id="PTHR10762">
    <property type="entry name" value="DIPHTHAMIDE BIOSYNTHESIS PROTEIN"/>
    <property type="match status" value="1"/>
</dbReference>
<reference evidence="16 17" key="1">
    <citation type="submission" date="2024-10" db="EMBL/GenBank/DDBJ databases">
        <title>Updated reference genomes for cyclostephanoid diatoms.</title>
        <authorList>
            <person name="Roberts W.R."/>
            <person name="Alverson A.J."/>
        </authorList>
    </citation>
    <scope>NUCLEOTIDE SEQUENCE [LARGE SCALE GENOMIC DNA]</scope>
    <source>
        <strain evidence="16 17">AJA010-31</strain>
    </source>
</reference>
<keyword evidence="9" id="KW-0408">Iron</keyword>
<dbReference type="Gene3D" id="3.40.50.11850">
    <property type="entry name" value="Diphthamide synthesis DPH1/DPH2 domain 2"/>
    <property type="match status" value="2"/>
</dbReference>
<keyword evidence="7" id="KW-0949">S-adenosyl-L-methionine</keyword>
<feature type="compositionally biased region" description="Low complexity" evidence="15">
    <location>
        <begin position="33"/>
        <end position="50"/>
    </location>
</feature>
<dbReference type="Gene3D" id="3.40.50.11860">
    <property type="entry name" value="Diphthamide synthesis DPH1/DPH2 domain 3"/>
    <property type="match status" value="1"/>
</dbReference>
<evidence type="ECO:0000256" key="1">
    <source>
        <dbReference type="ARBA" id="ARBA00001966"/>
    </source>
</evidence>
<sequence>MSTRPSSSSSDPTAAAAPSTKPRRIIRRPKPSPSGTSSSSTNAPSSTLPPHLTSNRHLHHVISTTLPSDYEFEILKTIDRIEKTKALHVALQMPEGLLMYAAVVADILRRFSYAAVTVGDHTGDGDASSKKRQIDISILSDVTYGACCIDDLTASSLQVDLLVHYGHSCLVPTTVTDVPCLYVFVEIRVDVGHLVECVRLTFEQEASTVDDVGKDDEGRHVKIVECAVMGTVQFRSAVVEAAQRLNRLHHDDDDSCIIKNDQESSTARSLVQFQAIVPQAKPLSPGEVLGCTAPSGLATLDWKEAMMTPRERREFAKKNQQDVNVASPTGQVALQQQTQEGEATASTSSKPERIMIFLADGRFHLEAAMISNPSLRALRYDPYSKTLTEEKYEIVKMKRLRREAVEKVRGLLGISCGSMTRGDGQRNQVANDVSNIAQSGEDIANSLLSEQPTISSSSSCSTSNNNRPPKTIGIILGTLGRQGNPGILARIRSLLHKRGVRTMIVLLSEIFPKKLEMLSGGSGGVCAWVQIACPRLSVDWGHYFTVPVLSPFELFVALGEVADSTLWSRATSAVEEESQQITSNQGGDIEGGYPMDFYSKAGGPWTNYFEENNDRKVLAYGT</sequence>
<evidence type="ECO:0000256" key="8">
    <source>
        <dbReference type="ARBA" id="ARBA00022723"/>
    </source>
</evidence>
<comment type="caution">
    <text evidence="16">The sequence shown here is derived from an EMBL/GenBank/DDBJ whole genome shotgun (WGS) entry which is preliminary data.</text>
</comment>
<evidence type="ECO:0000256" key="5">
    <source>
        <dbReference type="ARBA" id="ARBA00021915"/>
    </source>
</evidence>
<dbReference type="AlphaFoldDB" id="A0ABD3NEF1"/>
<comment type="cofactor">
    <cofactor evidence="1">
        <name>[4Fe-4S] cluster</name>
        <dbReference type="ChEBI" id="CHEBI:49883"/>
    </cofactor>
</comment>
<gene>
    <name evidence="16" type="ORF">ACHAWO_008132</name>
</gene>
<keyword evidence="6" id="KW-0808">Transferase</keyword>
<evidence type="ECO:0000256" key="3">
    <source>
        <dbReference type="ARBA" id="ARBA00010173"/>
    </source>
</evidence>
<evidence type="ECO:0000256" key="7">
    <source>
        <dbReference type="ARBA" id="ARBA00022691"/>
    </source>
</evidence>
<dbReference type="InterPro" id="IPR042264">
    <property type="entry name" value="DPH1/DPH2_2"/>
</dbReference>
<dbReference type="Pfam" id="PF01866">
    <property type="entry name" value="Diphthamide_syn"/>
    <property type="match status" value="3"/>
</dbReference>
<protein>
    <recommendedName>
        <fullName evidence="5">2-(3-amino-3-carboxypropyl)histidine synthase subunit 1</fullName>
        <ecNumber evidence="4">2.5.1.108</ecNumber>
    </recommendedName>
    <alternativeName>
        <fullName evidence="12">Diphthamide biosynthesis protein 1</fullName>
    </alternativeName>
    <alternativeName>
        <fullName evidence="13">Diphtheria toxin resistance protein 1</fullName>
    </alternativeName>
    <alternativeName>
        <fullName evidence="11">S-adenosyl-L-methionine:L-histidine 3-amino-3-carboxypropyltransferase 1</fullName>
    </alternativeName>
</protein>
<evidence type="ECO:0000256" key="12">
    <source>
        <dbReference type="ARBA" id="ARBA00032574"/>
    </source>
</evidence>
<keyword evidence="10" id="KW-0411">Iron-sulfur</keyword>
<evidence type="ECO:0000256" key="4">
    <source>
        <dbReference type="ARBA" id="ARBA00012221"/>
    </source>
</evidence>
<comment type="pathway">
    <text evidence="2">Protein modification; peptidyl-diphthamide biosynthesis.</text>
</comment>
<evidence type="ECO:0000256" key="11">
    <source>
        <dbReference type="ARBA" id="ARBA00031690"/>
    </source>
</evidence>
<keyword evidence="8" id="KW-0479">Metal-binding</keyword>
<evidence type="ECO:0000256" key="10">
    <source>
        <dbReference type="ARBA" id="ARBA00023014"/>
    </source>
</evidence>
<dbReference type="InterPro" id="IPR016435">
    <property type="entry name" value="DPH1/DPH2"/>
</dbReference>
<keyword evidence="17" id="KW-1185">Reference proteome</keyword>
<comment type="similarity">
    <text evidence="3">Belongs to the DPH1/DPH2 family. DPH1 subfamily.</text>
</comment>
<dbReference type="InterPro" id="IPR042263">
    <property type="entry name" value="DPH1/DPH2_1"/>
</dbReference>
<dbReference type="Gene3D" id="3.40.50.11840">
    <property type="entry name" value="Diphthamide synthesis DPH1/DPH2 domain 1"/>
    <property type="match status" value="1"/>
</dbReference>
<feature type="compositionally biased region" description="Low complexity" evidence="15">
    <location>
        <begin position="1"/>
        <end position="20"/>
    </location>
</feature>
<accession>A0ABD3NEF1</accession>
<evidence type="ECO:0000313" key="16">
    <source>
        <dbReference type="EMBL" id="KAL3774305.1"/>
    </source>
</evidence>
<dbReference type="InterPro" id="IPR042265">
    <property type="entry name" value="DPH1/DPH2_3"/>
</dbReference>
<evidence type="ECO:0000256" key="13">
    <source>
        <dbReference type="ARBA" id="ARBA00032789"/>
    </source>
</evidence>